<dbReference type="GO" id="GO:1990904">
    <property type="term" value="C:ribonucleoprotein complex"/>
    <property type="evidence" value="ECO:0007669"/>
    <property type="project" value="UniProtKB-KW"/>
</dbReference>
<dbReference type="CDD" id="cd00364">
    <property type="entry name" value="Ribosomal_uS17"/>
    <property type="match status" value="1"/>
</dbReference>
<keyword evidence="3" id="KW-0689">Ribosomal protein</keyword>
<dbReference type="EMBL" id="JABFUD020000005">
    <property type="protein sequence ID" value="KAI5079620.1"/>
    <property type="molecule type" value="Genomic_DNA"/>
</dbReference>
<dbReference type="GO" id="GO:0005840">
    <property type="term" value="C:ribosome"/>
    <property type="evidence" value="ECO:0007669"/>
    <property type="project" value="UniProtKB-KW"/>
</dbReference>
<dbReference type="SUPFAM" id="SSF50249">
    <property type="entry name" value="Nucleic acid-binding proteins"/>
    <property type="match status" value="1"/>
</dbReference>
<dbReference type="PANTHER" id="PTHR10744">
    <property type="entry name" value="40S RIBOSOMAL PROTEIN S11 FAMILY MEMBER"/>
    <property type="match status" value="1"/>
</dbReference>
<dbReference type="GO" id="GO:0003735">
    <property type="term" value="F:structural constituent of ribosome"/>
    <property type="evidence" value="ECO:0007669"/>
    <property type="project" value="InterPro"/>
</dbReference>
<protein>
    <recommendedName>
        <fullName evidence="5">30S ribosomal protein S17, chloroplastic</fullName>
    </recommendedName>
</protein>
<gene>
    <name evidence="6" type="ORF">GOP47_0005099</name>
</gene>
<dbReference type="GO" id="GO:0006412">
    <property type="term" value="P:translation"/>
    <property type="evidence" value="ECO:0007669"/>
    <property type="project" value="InterPro"/>
</dbReference>
<accession>A0A9D4V4H3</accession>
<dbReference type="Gene3D" id="2.40.50.140">
    <property type="entry name" value="Nucleic acid-binding proteins"/>
    <property type="match status" value="1"/>
</dbReference>
<dbReference type="InterPro" id="IPR000266">
    <property type="entry name" value="Ribosomal_uS17"/>
</dbReference>
<proteinExistence type="inferred from homology"/>
<evidence type="ECO:0000256" key="5">
    <source>
        <dbReference type="ARBA" id="ARBA00035308"/>
    </source>
</evidence>
<keyword evidence="7" id="KW-1185">Reference proteome</keyword>
<comment type="caution">
    <text evidence="6">The sequence shown here is derived from an EMBL/GenBank/DDBJ whole genome shotgun (WGS) entry which is preliminary data.</text>
</comment>
<dbReference type="PANTHER" id="PTHR10744:SF7">
    <property type="entry name" value="SMALL RIBOSOMAL SUBUNIT PROTEIN US17C"/>
    <property type="match status" value="1"/>
</dbReference>
<evidence type="ECO:0000256" key="1">
    <source>
        <dbReference type="ARBA" id="ARBA00010254"/>
    </source>
</evidence>
<evidence type="ECO:0000313" key="6">
    <source>
        <dbReference type="EMBL" id="KAI5079620.1"/>
    </source>
</evidence>
<keyword evidence="2" id="KW-0809">Transit peptide</keyword>
<sequence length="115" mass="12769">MAAMASAWATSSTRMPVLQTSFRGEKLGASSFAGPSLLAETQGSGLPFKVSPQKLQVQAMKRIKGKVVCSSNDKTVSVEVVRLYTHPKYKKRIRASKRYHAHDEENRCQTVEPSW</sequence>
<keyword evidence="4" id="KW-0687">Ribonucleoprotein</keyword>
<evidence type="ECO:0000256" key="3">
    <source>
        <dbReference type="ARBA" id="ARBA00022980"/>
    </source>
</evidence>
<dbReference type="AlphaFoldDB" id="A0A9D4V4H3"/>
<evidence type="ECO:0000313" key="7">
    <source>
        <dbReference type="Proteomes" id="UP000886520"/>
    </source>
</evidence>
<organism evidence="6 7">
    <name type="scientific">Adiantum capillus-veneris</name>
    <name type="common">Maidenhair fern</name>
    <dbReference type="NCBI Taxonomy" id="13818"/>
    <lineage>
        <taxon>Eukaryota</taxon>
        <taxon>Viridiplantae</taxon>
        <taxon>Streptophyta</taxon>
        <taxon>Embryophyta</taxon>
        <taxon>Tracheophyta</taxon>
        <taxon>Polypodiopsida</taxon>
        <taxon>Polypodiidae</taxon>
        <taxon>Polypodiales</taxon>
        <taxon>Pteridineae</taxon>
        <taxon>Pteridaceae</taxon>
        <taxon>Vittarioideae</taxon>
        <taxon>Adiantum</taxon>
    </lineage>
</organism>
<comment type="similarity">
    <text evidence="1">Belongs to the universal ribosomal protein uS17 family.</text>
</comment>
<dbReference type="Pfam" id="PF00366">
    <property type="entry name" value="Ribosomal_S17"/>
    <property type="match status" value="1"/>
</dbReference>
<reference evidence="6 7" key="1">
    <citation type="submission" date="2021-01" db="EMBL/GenBank/DDBJ databases">
        <title>Adiantum capillus-veneris genome.</title>
        <authorList>
            <person name="Fang Y."/>
            <person name="Liao Q."/>
        </authorList>
    </citation>
    <scope>NUCLEOTIDE SEQUENCE [LARGE SCALE GENOMIC DNA]</scope>
    <source>
        <strain evidence="6">H3</strain>
        <tissue evidence="6">Leaf</tissue>
    </source>
</reference>
<evidence type="ECO:0000256" key="4">
    <source>
        <dbReference type="ARBA" id="ARBA00023274"/>
    </source>
</evidence>
<name>A0A9D4V4H3_ADICA</name>
<dbReference type="Proteomes" id="UP000886520">
    <property type="component" value="Chromosome 5"/>
</dbReference>
<dbReference type="InterPro" id="IPR012340">
    <property type="entry name" value="NA-bd_OB-fold"/>
</dbReference>
<evidence type="ECO:0000256" key="2">
    <source>
        <dbReference type="ARBA" id="ARBA00022946"/>
    </source>
</evidence>
<dbReference type="OrthoDB" id="274752at2759"/>